<comment type="caution">
    <text evidence="3">The sequence shown here is derived from an EMBL/GenBank/DDBJ whole genome shotgun (WGS) entry which is preliminary data.</text>
</comment>
<feature type="domain" description="NAD/GMP synthase" evidence="2">
    <location>
        <begin position="20"/>
        <end position="84"/>
    </location>
</feature>
<dbReference type="InterPro" id="IPR005232">
    <property type="entry name" value="LarE"/>
</dbReference>
<dbReference type="InterPro" id="IPR052188">
    <property type="entry name" value="Ni-pincer_cofactor_biosynth"/>
</dbReference>
<evidence type="ECO:0000259" key="2">
    <source>
        <dbReference type="Pfam" id="PF02540"/>
    </source>
</evidence>
<protein>
    <recommendedName>
        <fullName evidence="2">NAD/GMP synthase domain-containing protein</fullName>
    </recommendedName>
</protein>
<dbReference type="STRING" id="1302272.FC96_GL002070"/>
<feature type="active site" description="Nucleophile and sulfur donor" evidence="1">
    <location>
        <position position="178"/>
    </location>
</feature>
<dbReference type="PIRSF" id="PIRSF006661">
    <property type="entry name" value="PP-lp_UCP006661"/>
    <property type="match status" value="1"/>
</dbReference>
<keyword evidence="4" id="KW-1185">Reference proteome</keyword>
<dbReference type="NCBIfam" id="TIGR00268">
    <property type="entry name" value="ATP-dependent sacrificial sulfur transferase LarE"/>
    <property type="match status" value="1"/>
</dbReference>
<dbReference type="SUPFAM" id="SSF52402">
    <property type="entry name" value="Adenine nucleotide alpha hydrolases-like"/>
    <property type="match status" value="1"/>
</dbReference>
<name>A0A0R1HQJ1_9LACO</name>
<gene>
    <name evidence="3" type="ORF">FC96_GL002070</name>
</gene>
<sequence>MEVIKMSEKNAELVRLLKSYNKVLVAFSGGIDSTVVLDTALKTLGKKNVVAVVANSDLFTDEEYAKAIHLAQELGATVKGVTLDYLANDEIKFNRPSSWYWMKKLFYQKMNDLKAQYDCDVVLDGMIMDDNDDFRPGLRARDEEGAVSILQLADIYKSDVRTIARANGLSNWNKVASCSVSSRFAYNTELTVAGLQRVMKAESYLRRLGFPTVRVRVQDNLARIEVLADQMNDLVAQMFDVNSTLKNLGYEFVTVDLEGFKSGRMNDSLSTEVKAALVD</sequence>
<dbReference type="GO" id="GO:0006163">
    <property type="term" value="P:purine nucleotide metabolic process"/>
    <property type="evidence" value="ECO:0007669"/>
    <property type="project" value="UniProtKB-ARBA"/>
</dbReference>
<dbReference type="GO" id="GO:0016783">
    <property type="term" value="F:sulfurtransferase activity"/>
    <property type="evidence" value="ECO:0007669"/>
    <property type="project" value="InterPro"/>
</dbReference>
<dbReference type="PANTHER" id="PTHR43169">
    <property type="entry name" value="EXSB FAMILY PROTEIN"/>
    <property type="match status" value="1"/>
</dbReference>
<evidence type="ECO:0000313" key="4">
    <source>
        <dbReference type="Proteomes" id="UP000050911"/>
    </source>
</evidence>
<dbReference type="InterPro" id="IPR022310">
    <property type="entry name" value="NAD/GMP_synthase"/>
</dbReference>
<dbReference type="InterPro" id="IPR014729">
    <property type="entry name" value="Rossmann-like_a/b/a_fold"/>
</dbReference>
<organism evidence="3 4">
    <name type="scientific">Secundilactobacillus kimchicus JCM 15530</name>
    <dbReference type="NCBI Taxonomy" id="1302272"/>
    <lineage>
        <taxon>Bacteria</taxon>
        <taxon>Bacillati</taxon>
        <taxon>Bacillota</taxon>
        <taxon>Bacilli</taxon>
        <taxon>Lactobacillales</taxon>
        <taxon>Lactobacillaceae</taxon>
        <taxon>Secundilactobacillus</taxon>
    </lineage>
</organism>
<proteinExistence type="predicted"/>
<reference evidence="3 4" key="1">
    <citation type="journal article" date="2015" name="Genome Announc.">
        <title>Expanding the biotechnology potential of lactobacilli through comparative genomics of 213 strains and associated genera.</title>
        <authorList>
            <person name="Sun Z."/>
            <person name="Harris H.M."/>
            <person name="McCann A."/>
            <person name="Guo C."/>
            <person name="Argimon S."/>
            <person name="Zhang W."/>
            <person name="Yang X."/>
            <person name="Jeffery I.B."/>
            <person name="Cooney J.C."/>
            <person name="Kagawa T.F."/>
            <person name="Liu W."/>
            <person name="Song Y."/>
            <person name="Salvetti E."/>
            <person name="Wrobel A."/>
            <person name="Rasinkangas P."/>
            <person name="Parkhill J."/>
            <person name="Rea M.C."/>
            <person name="O'Sullivan O."/>
            <person name="Ritari J."/>
            <person name="Douillard F.P."/>
            <person name="Paul Ross R."/>
            <person name="Yang R."/>
            <person name="Briner A.E."/>
            <person name="Felis G.E."/>
            <person name="de Vos W.M."/>
            <person name="Barrangou R."/>
            <person name="Klaenhammer T.R."/>
            <person name="Caufield P.W."/>
            <person name="Cui Y."/>
            <person name="Zhang H."/>
            <person name="O'Toole P.W."/>
        </authorList>
    </citation>
    <scope>NUCLEOTIDE SEQUENCE [LARGE SCALE GENOMIC DNA]</scope>
    <source>
        <strain evidence="3 4">JCM 15530</strain>
    </source>
</reference>
<dbReference type="EMBL" id="AZCX01000005">
    <property type="protein sequence ID" value="KRK47865.1"/>
    <property type="molecule type" value="Genomic_DNA"/>
</dbReference>
<dbReference type="Proteomes" id="UP000050911">
    <property type="component" value="Unassembled WGS sequence"/>
</dbReference>
<evidence type="ECO:0000256" key="1">
    <source>
        <dbReference type="PIRSR" id="PIRSR006661-1"/>
    </source>
</evidence>
<accession>A0A0R1HQJ1</accession>
<evidence type="ECO:0000313" key="3">
    <source>
        <dbReference type="EMBL" id="KRK47865.1"/>
    </source>
</evidence>
<dbReference type="Gene3D" id="3.40.50.620">
    <property type="entry name" value="HUPs"/>
    <property type="match status" value="1"/>
</dbReference>
<dbReference type="Pfam" id="PF02540">
    <property type="entry name" value="NAD_synthase"/>
    <property type="match status" value="1"/>
</dbReference>
<dbReference type="AlphaFoldDB" id="A0A0R1HQJ1"/>
<dbReference type="PANTHER" id="PTHR43169:SF2">
    <property type="entry name" value="NAD_GMP SYNTHASE DOMAIN-CONTAINING PROTEIN"/>
    <property type="match status" value="1"/>
</dbReference>
<dbReference type="PATRIC" id="fig|1302272.5.peg.2116"/>
<dbReference type="CDD" id="cd01990">
    <property type="entry name" value="LarE-like"/>
    <property type="match status" value="1"/>
</dbReference>